<keyword evidence="3" id="KW-1185">Reference proteome</keyword>
<dbReference type="PANTHER" id="PTHR43664">
    <property type="entry name" value="MONOAMINE OXIDASE-RELATED"/>
    <property type="match status" value="1"/>
</dbReference>
<dbReference type="Gene3D" id="3.10.129.10">
    <property type="entry name" value="Hotdog Thioesterase"/>
    <property type="match status" value="1"/>
</dbReference>
<evidence type="ECO:0000313" key="2">
    <source>
        <dbReference type="EMBL" id="MEH2560181.1"/>
    </source>
</evidence>
<evidence type="ECO:0000313" key="3">
    <source>
        <dbReference type="Proteomes" id="UP001364224"/>
    </source>
</evidence>
<organism evidence="2 3">
    <name type="scientific">Bradyrhizobium algeriense</name>
    <dbReference type="NCBI Taxonomy" id="634784"/>
    <lineage>
        <taxon>Bacteria</taxon>
        <taxon>Pseudomonadati</taxon>
        <taxon>Pseudomonadota</taxon>
        <taxon>Alphaproteobacteria</taxon>
        <taxon>Hyphomicrobiales</taxon>
        <taxon>Nitrobacteraceae</taxon>
        <taxon>Bradyrhizobium</taxon>
    </lineage>
</organism>
<accession>A0ABU8BQ17</accession>
<reference evidence="2 3" key="1">
    <citation type="submission" date="2024-02" db="EMBL/GenBank/DDBJ databases">
        <title>Adaptive strategies in a cosmopolitan and abundant soil bacterium.</title>
        <authorList>
            <person name="Carini P."/>
        </authorList>
    </citation>
    <scope>NUCLEOTIDE SEQUENCE [LARGE SCALE GENOMIC DNA]</scope>
    <source>
        <strain evidence="2 3">AZCC 1608</strain>
    </source>
</reference>
<dbReference type="PANTHER" id="PTHR43664:SF1">
    <property type="entry name" value="BETA-METHYLMALYL-COA DEHYDRATASE"/>
    <property type="match status" value="1"/>
</dbReference>
<dbReference type="RefSeq" id="WP_334489079.1">
    <property type="nucleotide sequence ID" value="NZ_JAZHRV010000001.1"/>
</dbReference>
<dbReference type="EMBL" id="JAZHRV010000001">
    <property type="protein sequence ID" value="MEH2560181.1"/>
    <property type="molecule type" value="Genomic_DNA"/>
</dbReference>
<comment type="caution">
    <text evidence="2">The sequence shown here is derived from an EMBL/GenBank/DDBJ whole genome shotgun (WGS) entry which is preliminary data.</text>
</comment>
<dbReference type="InterPro" id="IPR029069">
    <property type="entry name" value="HotDog_dom_sf"/>
</dbReference>
<dbReference type="Proteomes" id="UP001364224">
    <property type="component" value="Unassembled WGS sequence"/>
</dbReference>
<protein>
    <submittedName>
        <fullName evidence="2">Acyl dehydratase</fullName>
    </submittedName>
</protein>
<name>A0ABU8BQ17_9BRAD</name>
<dbReference type="Pfam" id="PF01575">
    <property type="entry name" value="MaoC_dehydratas"/>
    <property type="match status" value="1"/>
</dbReference>
<dbReference type="SUPFAM" id="SSF54637">
    <property type="entry name" value="Thioesterase/thiol ester dehydrase-isomerase"/>
    <property type="match status" value="1"/>
</dbReference>
<proteinExistence type="predicted"/>
<evidence type="ECO:0000259" key="1">
    <source>
        <dbReference type="Pfam" id="PF01575"/>
    </source>
</evidence>
<dbReference type="InterPro" id="IPR002539">
    <property type="entry name" value="MaoC-like_dom"/>
</dbReference>
<feature type="domain" description="MaoC-like" evidence="1">
    <location>
        <begin position="19"/>
        <end position="112"/>
    </location>
</feature>
<dbReference type="InterPro" id="IPR052342">
    <property type="entry name" value="MCH/BMMD"/>
</dbReference>
<gene>
    <name evidence="2" type="ORF">V1286_007710</name>
</gene>
<sequence length="154" mass="17322">MTNLYFEELQIGIRSAAGPYSLSKEEIIRFAKQYDPIPRHIDEELAAQSVFGGLTASGSHTFAIYILLSGQLQPHFQVLMGLGWDELKLTNPVRPGDALNLEMTILELRASKSKPDWGIVRNQNLLRNQKRETVLECISTIFVARRPDANASPR</sequence>